<dbReference type="InterPro" id="IPR010432">
    <property type="entry name" value="RDD"/>
</dbReference>
<feature type="compositionally biased region" description="Gly residues" evidence="6">
    <location>
        <begin position="127"/>
        <end position="141"/>
    </location>
</feature>
<dbReference type="InterPro" id="IPR018929">
    <property type="entry name" value="DUF2510"/>
</dbReference>
<evidence type="ECO:0000256" key="4">
    <source>
        <dbReference type="ARBA" id="ARBA00022989"/>
    </source>
</evidence>
<evidence type="ECO:0000256" key="3">
    <source>
        <dbReference type="ARBA" id="ARBA00022692"/>
    </source>
</evidence>
<feature type="compositionally biased region" description="Gly residues" evidence="6">
    <location>
        <begin position="81"/>
        <end position="106"/>
    </location>
</feature>
<feature type="transmembrane region" description="Helical" evidence="7">
    <location>
        <begin position="162"/>
        <end position="184"/>
    </location>
</feature>
<dbReference type="Proteomes" id="UP000315395">
    <property type="component" value="Chromosome"/>
</dbReference>
<proteinExistence type="predicted"/>
<dbReference type="OrthoDB" id="5244233at2"/>
<feature type="region of interest" description="Disordered" evidence="6">
    <location>
        <begin position="1"/>
        <end position="148"/>
    </location>
</feature>
<dbReference type="PANTHER" id="PTHR36115:SF4">
    <property type="entry name" value="MEMBRANE PROTEIN"/>
    <property type="match status" value="1"/>
</dbReference>
<keyword evidence="2" id="KW-1003">Cell membrane</keyword>
<feature type="transmembrane region" description="Helical" evidence="7">
    <location>
        <begin position="276"/>
        <end position="297"/>
    </location>
</feature>
<dbReference type="Pfam" id="PF06271">
    <property type="entry name" value="RDD"/>
    <property type="match status" value="1"/>
</dbReference>
<dbReference type="InterPro" id="IPR051791">
    <property type="entry name" value="Pra-immunoreactive"/>
</dbReference>
<evidence type="ECO:0000313" key="11">
    <source>
        <dbReference type="Proteomes" id="UP000315395"/>
    </source>
</evidence>
<keyword evidence="5 7" id="KW-0472">Membrane</keyword>
<dbReference type="GO" id="GO:0005886">
    <property type="term" value="C:plasma membrane"/>
    <property type="evidence" value="ECO:0007669"/>
    <property type="project" value="UniProtKB-SubCell"/>
</dbReference>
<accession>A0A516GCT7</accession>
<evidence type="ECO:0000256" key="2">
    <source>
        <dbReference type="ARBA" id="ARBA00022475"/>
    </source>
</evidence>
<reference evidence="10 11" key="1">
    <citation type="submission" date="2019-07" db="EMBL/GenBank/DDBJ databases">
        <title>complete genome sequencing of Ornithinimicrobium sp. H23M54.</title>
        <authorList>
            <person name="Bae J.-W."/>
            <person name="Lee S.-Y."/>
        </authorList>
    </citation>
    <scope>NUCLEOTIDE SEQUENCE [LARGE SCALE GENOMIC DNA]</scope>
    <source>
        <strain evidence="10 11">H23M54</strain>
    </source>
</reference>
<feature type="transmembrane region" description="Helical" evidence="7">
    <location>
        <begin position="212"/>
        <end position="231"/>
    </location>
</feature>
<evidence type="ECO:0000256" key="7">
    <source>
        <dbReference type="SAM" id="Phobius"/>
    </source>
</evidence>
<evidence type="ECO:0000259" key="9">
    <source>
        <dbReference type="Pfam" id="PF10708"/>
    </source>
</evidence>
<sequence length="318" mass="33619">MGMNTREAGWYDDPQDGDSLRYWDGVTWTEHTSPKQKPGLDQAGAGAAGAAGQGYGQPGQYAGQQGDAGQGQQGDASQGQPGYGQQGHGQGGQYGAPGQQPGGPQGQYGQAPQYGQPGQQANPYGQQQGGWGQPMPGGGYTGLETGPVTPDGQPIASWGMRFLARILDGILIGVVSTLLAMVIMPDFFGDYMDWVMDPGDSLTVPSGLASDLLMYGLMTAVLGIVYEALMLKQFGATVGKMATGLRVRLRDQDGPLSWATSVIRALVWFGPNLLSGFASLSFISGLFGLLNGLWPLWDKNKQSLNDKVAKTNVVKKRR</sequence>
<feature type="compositionally biased region" description="Gly residues" evidence="6">
    <location>
        <begin position="46"/>
        <end position="57"/>
    </location>
</feature>
<dbReference type="PANTHER" id="PTHR36115">
    <property type="entry name" value="PROLINE-RICH ANTIGEN HOMOLOG-RELATED"/>
    <property type="match status" value="1"/>
</dbReference>
<keyword evidence="4 7" id="KW-1133">Transmembrane helix</keyword>
<evidence type="ECO:0000313" key="10">
    <source>
        <dbReference type="EMBL" id="QDO89180.1"/>
    </source>
</evidence>
<dbReference type="EMBL" id="CP041616">
    <property type="protein sequence ID" value="QDO89180.1"/>
    <property type="molecule type" value="Genomic_DNA"/>
</dbReference>
<organism evidence="10 11">
    <name type="scientific">Ornithinimicrobium ciconiae</name>
    <dbReference type="NCBI Taxonomy" id="2594265"/>
    <lineage>
        <taxon>Bacteria</taxon>
        <taxon>Bacillati</taxon>
        <taxon>Actinomycetota</taxon>
        <taxon>Actinomycetes</taxon>
        <taxon>Micrococcales</taxon>
        <taxon>Ornithinimicrobiaceae</taxon>
        <taxon>Ornithinimicrobium</taxon>
    </lineage>
</organism>
<comment type="subcellular location">
    <subcellularLocation>
        <location evidence="1">Cell membrane</location>
        <topology evidence="1">Multi-pass membrane protein</topology>
    </subcellularLocation>
</comment>
<protein>
    <submittedName>
        <fullName evidence="10">RDD family protein</fullName>
    </submittedName>
</protein>
<evidence type="ECO:0000256" key="6">
    <source>
        <dbReference type="SAM" id="MobiDB-lite"/>
    </source>
</evidence>
<dbReference type="Pfam" id="PF10708">
    <property type="entry name" value="DUF2510"/>
    <property type="match status" value="1"/>
</dbReference>
<dbReference type="AlphaFoldDB" id="A0A516GCT7"/>
<keyword evidence="11" id="KW-1185">Reference proteome</keyword>
<name>A0A516GCT7_9MICO</name>
<feature type="domain" description="DUF2510" evidence="9">
    <location>
        <begin position="8"/>
        <end position="38"/>
    </location>
</feature>
<evidence type="ECO:0000256" key="1">
    <source>
        <dbReference type="ARBA" id="ARBA00004651"/>
    </source>
</evidence>
<feature type="compositionally biased region" description="Low complexity" evidence="6">
    <location>
        <begin position="107"/>
        <end position="126"/>
    </location>
</feature>
<evidence type="ECO:0000256" key="5">
    <source>
        <dbReference type="ARBA" id="ARBA00023136"/>
    </source>
</evidence>
<gene>
    <name evidence="10" type="ORF">FNH13_13295</name>
</gene>
<feature type="domain" description="RDD" evidence="8">
    <location>
        <begin position="156"/>
        <end position="310"/>
    </location>
</feature>
<evidence type="ECO:0000259" key="8">
    <source>
        <dbReference type="Pfam" id="PF06271"/>
    </source>
</evidence>
<keyword evidence="3 7" id="KW-0812">Transmembrane</keyword>
<dbReference type="KEGG" id="orz:FNH13_13295"/>